<reference evidence="7 8" key="1">
    <citation type="submission" date="2023-03" db="EMBL/GenBank/DDBJ databases">
        <title>MT1 and MT2 Draft Genomes of Novel Species.</title>
        <authorList>
            <person name="Venkateswaran K."/>
        </authorList>
    </citation>
    <scope>NUCLEOTIDE SEQUENCE [LARGE SCALE GENOMIC DNA]</scope>
    <source>
        <strain evidence="7 8">IF8SW-P5</strain>
    </source>
</reference>
<dbReference type="EMBL" id="JAROCE010000002">
    <property type="protein sequence ID" value="MFM2720197.1"/>
    <property type="molecule type" value="Genomic_DNA"/>
</dbReference>
<comment type="caution">
    <text evidence="7">The sequence shown here is derived from an EMBL/GenBank/DDBJ whole genome shotgun (WGS) entry which is preliminary data.</text>
</comment>
<dbReference type="RefSeq" id="WP_239276875.1">
    <property type="nucleotide sequence ID" value="NZ_JAROCE010000002.1"/>
</dbReference>
<dbReference type="PANTHER" id="PTHR37422">
    <property type="entry name" value="TEICHURONIC ACID BIOSYNTHESIS PROTEIN TUAE"/>
    <property type="match status" value="1"/>
</dbReference>
<comment type="subcellular location">
    <subcellularLocation>
        <location evidence="1">Membrane</location>
        <topology evidence="1">Multi-pass membrane protein</topology>
    </subcellularLocation>
</comment>
<accession>A0ABW9GEI6</accession>
<feature type="domain" description="O-antigen ligase-related" evidence="6">
    <location>
        <begin position="222"/>
        <end position="352"/>
    </location>
</feature>
<feature type="transmembrane region" description="Helical" evidence="5">
    <location>
        <begin position="257"/>
        <end position="279"/>
    </location>
</feature>
<evidence type="ECO:0000313" key="8">
    <source>
        <dbReference type="Proteomes" id="UP001630303"/>
    </source>
</evidence>
<feature type="transmembrane region" description="Helical" evidence="5">
    <location>
        <begin position="30"/>
        <end position="49"/>
    </location>
</feature>
<dbReference type="PANTHER" id="PTHR37422:SF13">
    <property type="entry name" value="LIPOPOLYSACCHARIDE BIOSYNTHESIS PROTEIN PA4999-RELATED"/>
    <property type="match status" value="1"/>
</dbReference>
<evidence type="ECO:0000313" key="7">
    <source>
        <dbReference type="EMBL" id="MFM2720197.1"/>
    </source>
</evidence>
<feature type="transmembrane region" description="Helical" evidence="5">
    <location>
        <begin position="371"/>
        <end position="387"/>
    </location>
</feature>
<evidence type="ECO:0000256" key="5">
    <source>
        <dbReference type="SAM" id="Phobius"/>
    </source>
</evidence>
<protein>
    <submittedName>
        <fullName evidence="7">O-antigen ligase family protein</fullName>
    </submittedName>
</protein>
<feature type="transmembrane region" description="Helical" evidence="5">
    <location>
        <begin position="122"/>
        <end position="139"/>
    </location>
</feature>
<proteinExistence type="predicted"/>
<evidence type="ECO:0000256" key="1">
    <source>
        <dbReference type="ARBA" id="ARBA00004141"/>
    </source>
</evidence>
<sequence>MSTLASRGPATVPPSAAPNGLVDSLGARRIMVVLLCAYSLVGPLIETLVTDRSAYIEGKTATAPAAAAIAEVGSMLVPAVAASAALLFLLFSQVSGPGLLVVVLPGLLLAANEFLHGRPPSLGLLLTAAGGVLLVTVRVKPPDLVVLGYVGTAVAAGSIVAMYVDPSSVLISGGVGLFEKSITGAPLLAGIFSHSNILGMFLAFTLPFVFLMRAWPLRWLSFGVIVWALILTSSRTALVGAAVMVAVLLLSRLLSRVAFVVVSGAGAVVALIAVILLPFRETDPQAFTYRGAIWIHSRQALGDNGVFGLGAHWYADNYLALRDTLSSAASHGHNLVLTTLILGGAFVLAGWLVVIFLAFRGAASDPVRSTSVVGVAFVLGLLAIGATETPYALVGWGPLSASVLVPLFVLATRPWIERDELAAQAPPTTRAEARRRQRNR</sequence>
<dbReference type="GO" id="GO:0016874">
    <property type="term" value="F:ligase activity"/>
    <property type="evidence" value="ECO:0007669"/>
    <property type="project" value="UniProtKB-KW"/>
</dbReference>
<organism evidence="7 8">
    <name type="scientific">Microbacterium mcarthurae</name>
    <dbReference type="NCBI Taxonomy" id="3035918"/>
    <lineage>
        <taxon>Bacteria</taxon>
        <taxon>Bacillati</taxon>
        <taxon>Actinomycetota</taxon>
        <taxon>Actinomycetes</taxon>
        <taxon>Micrococcales</taxon>
        <taxon>Microbacteriaceae</taxon>
        <taxon>Microbacterium</taxon>
    </lineage>
</organism>
<feature type="transmembrane region" description="Helical" evidence="5">
    <location>
        <begin position="393"/>
        <end position="411"/>
    </location>
</feature>
<feature type="transmembrane region" description="Helical" evidence="5">
    <location>
        <begin position="185"/>
        <end position="212"/>
    </location>
</feature>
<feature type="transmembrane region" description="Helical" evidence="5">
    <location>
        <begin position="224"/>
        <end position="250"/>
    </location>
</feature>
<dbReference type="Proteomes" id="UP001630303">
    <property type="component" value="Unassembled WGS sequence"/>
</dbReference>
<evidence type="ECO:0000256" key="4">
    <source>
        <dbReference type="ARBA" id="ARBA00023136"/>
    </source>
</evidence>
<dbReference type="Pfam" id="PF04932">
    <property type="entry name" value="Wzy_C"/>
    <property type="match status" value="1"/>
</dbReference>
<gene>
    <name evidence="7" type="ORF">P5G46_06750</name>
</gene>
<feature type="transmembrane region" description="Helical" evidence="5">
    <location>
        <begin position="61"/>
        <end position="91"/>
    </location>
</feature>
<keyword evidence="4 5" id="KW-0472">Membrane</keyword>
<evidence type="ECO:0000256" key="2">
    <source>
        <dbReference type="ARBA" id="ARBA00022692"/>
    </source>
</evidence>
<keyword evidence="8" id="KW-1185">Reference proteome</keyword>
<dbReference type="InterPro" id="IPR007016">
    <property type="entry name" value="O-antigen_ligase-rel_domated"/>
</dbReference>
<feature type="transmembrane region" description="Helical" evidence="5">
    <location>
        <begin position="335"/>
        <end position="359"/>
    </location>
</feature>
<keyword evidence="2 5" id="KW-0812">Transmembrane</keyword>
<dbReference type="InterPro" id="IPR051533">
    <property type="entry name" value="WaaL-like"/>
</dbReference>
<evidence type="ECO:0000256" key="3">
    <source>
        <dbReference type="ARBA" id="ARBA00022989"/>
    </source>
</evidence>
<name>A0ABW9GEI6_9MICO</name>
<keyword evidence="3 5" id="KW-1133">Transmembrane helix</keyword>
<evidence type="ECO:0000259" key="6">
    <source>
        <dbReference type="Pfam" id="PF04932"/>
    </source>
</evidence>
<keyword evidence="7" id="KW-0436">Ligase</keyword>
<feature type="transmembrane region" description="Helical" evidence="5">
    <location>
        <begin position="97"/>
        <end position="115"/>
    </location>
</feature>